<keyword evidence="2" id="KW-0285">Flavoprotein</keyword>
<proteinExistence type="predicted"/>
<dbReference type="Gene3D" id="3.50.50.60">
    <property type="entry name" value="FAD/NAD(P)-binding domain"/>
    <property type="match status" value="1"/>
</dbReference>
<organism evidence="6 7">
    <name type="scientific">Rheinheimera tilapiae</name>
    <dbReference type="NCBI Taxonomy" id="875043"/>
    <lineage>
        <taxon>Bacteria</taxon>
        <taxon>Pseudomonadati</taxon>
        <taxon>Pseudomonadota</taxon>
        <taxon>Gammaproteobacteria</taxon>
        <taxon>Chromatiales</taxon>
        <taxon>Chromatiaceae</taxon>
        <taxon>Rheinheimera</taxon>
    </lineage>
</organism>
<dbReference type="EMBL" id="JBHLXP010000001">
    <property type="protein sequence ID" value="MFC0046777.1"/>
    <property type="molecule type" value="Genomic_DNA"/>
</dbReference>
<feature type="domain" description="RsdA/BaiN/AoA(So)-like Rossmann fold-like" evidence="4">
    <location>
        <begin position="5"/>
        <end position="391"/>
    </location>
</feature>
<evidence type="ECO:0000256" key="1">
    <source>
        <dbReference type="ARBA" id="ARBA00001974"/>
    </source>
</evidence>
<dbReference type="Pfam" id="PF03486">
    <property type="entry name" value="HI0933_like"/>
    <property type="match status" value="1"/>
</dbReference>
<dbReference type="Gene3D" id="1.10.8.260">
    <property type="entry name" value="HI0933 insert domain-like"/>
    <property type="match status" value="1"/>
</dbReference>
<dbReference type="InterPro" id="IPR057661">
    <property type="entry name" value="RsdA/BaiN/AoA(So)_Rossmann"/>
</dbReference>
<evidence type="ECO:0000256" key="2">
    <source>
        <dbReference type="ARBA" id="ARBA00022630"/>
    </source>
</evidence>
<dbReference type="Gene3D" id="2.40.30.10">
    <property type="entry name" value="Translation factors"/>
    <property type="match status" value="1"/>
</dbReference>
<dbReference type="PANTHER" id="PTHR42887">
    <property type="entry name" value="OS12G0638800 PROTEIN"/>
    <property type="match status" value="1"/>
</dbReference>
<keyword evidence="6" id="KW-0560">Oxidoreductase</keyword>
<evidence type="ECO:0000313" key="6">
    <source>
        <dbReference type="EMBL" id="MFC0046777.1"/>
    </source>
</evidence>
<protein>
    <submittedName>
        <fullName evidence="6">NAD(P)/FAD-dependent oxidoreductase</fullName>
        <ecNumber evidence="6">1.14.13.-</ecNumber>
    </submittedName>
</protein>
<dbReference type="SUPFAM" id="SSF51905">
    <property type="entry name" value="FAD/NAD(P)-binding domain"/>
    <property type="match status" value="1"/>
</dbReference>
<evidence type="ECO:0000259" key="5">
    <source>
        <dbReference type="Pfam" id="PF22780"/>
    </source>
</evidence>
<evidence type="ECO:0000313" key="7">
    <source>
        <dbReference type="Proteomes" id="UP001589813"/>
    </source>
</evidence>
<dbReference type="InterPro" id="IPR004792">
    <property type="entry name" value="BaiN-like"/>
</dbReference>
<comment type="cofactor">
    <cofactor evidence="1">
        <name>FAD</name>
        <dbReference type="ChEBI" id="CHEBI:57692"/>
    </cofactor>
</comment>
<keyword evidence="7" id="KW-1185">Reference proteome</keyword>
<evidence type="ECO:0000256" key="3">
    <source>
        <dbReference type="ARBA" id="ARBA00022827"/>
    </source>
</evidence>
<keyword evidence="3" id="KW-0274">FAD</keyword>
<name>A0ABV6B9M0_9GAMM</name>
<dbReference type="PANTHER" id="PTHR42887:SF2">
    <property type="entry name" value="OS12G0638800 PROTEIN"/>
    <property type="match status" value="1"/>
</dbReference>
<dbReference type="RefSeq" id="WP_377239358.1">
    <property type="nucleotide sequence ID" value="NZ_JBHLXP010000001.1"/>
</dbReference>
<evidence type="ECO:0000259" key="4">
    <source>
        <dbReference type="Pfam" id="PF03486"/>
    </source>
</evidence>
<dbReference type="SUPFAM" id="SSF160996">
    <property type="entry name" value="HI0933 insert domain-like"/>
    <property type="match status" value="1"/>
</dbReference>
<dbReference type="Proteomes" id="UP001589813">
    <property type="component" value="Unassembled WGS sequence"/>
</dbReference>
<dbReference type="NCBIfam" id="TIGR00275">
    <property type="entry name" value="aminoacetone oxidase family FAD-binding enzyme"/>
    <property type="match status" value="1"/>
</dbReference>
<dbReference type="GO" id="GO:0016491">
    <property type="term" value="F:oxidoreductase activity"/>
    <property type="evidence" value="ECO:0007669"/>
    <property type="project" value="UniProtKB-KW"/>
</dbReference>
<gene>
    <name evidence="6" type="ORF">ACFFJP_00575</name>
</gene>
<dbReference type="PRINTS" id="PR00411">
    <property type="entry name" value="PNDRDTASEI"/>
</dbReference>
<dbReference type="InterPro" id="IPR055178">
    <property type="entry name" value="RsdA/BaiN/AoA(So)-like_dom"/>
</dbReference>
<feature type="domain" description="RsdA/BaiN/AoA(So)-like insert" evidence="5">
    <location>
        <begin position="188"/>
        <end position="338"/>
    </location>
</feature>
<reference evidence="6 7" key="1">
    <citation type="submission" date="2024-09" db="EMBL/GenBank/DDBJ databases">
        <authorList>
            <person name="Sun Q."/>
            <person name="Mori K."/>
        </authorList>
    </citation>
    <scope>NUCLEOTIDE SEQUENCE [LARGE SCALE GENOMIC DNA]</scope>
    <source>
        <strain evidence="6 7">KCTC 23315</strain>
    </source>
</reference>
<dbReference type="InterPro" id="IPR036188">
    <property type="entry name" value="FAD/NAD-bd_sf"/>
</dbReference>
<dbReference type="EC" id="1.14.13.-" evidence="6"/>
<comment type="caution">
    <text evidence="6">The sequence shown here is derived from an EMBL/GenBank/DDBJ whole genome shotgun (WGS) entry which is preliminary data.</text>
</comment>
<dbReference type="InterPro" id="IPR023166">
    <property type="entry name" value="BaiN-like_dom_sf"/>
</dbReference>
<dbReference type="PRINTS" id="PR00368">
    <property type="entry name" value="FADPNR"/>
</dbReference>
<dbReference type="Pfam" id="PF22780">
    <property type="entry name" value="HI0933_like_1st"/>
    <property type="match status" value="1"/>
</dbReference>
<accession>A0ABV6B9M0</accession>
<sequence length="393" mass="43316">MQQWDVIVIGAGAAGLFAAIEAGKRGRRVLVLDNGKKIGRKILMSGGGRCNFTNIYASHQNYLSQNPHFCKSALSRYTQWDFISLVQQYQIPYHEKTLGQLFCDDSAKDIVELLSSECRKAGVQIALQQQISSVSYSNGLFQLVTPELTRTCQSLVVACGGLSLPNLGATAFGYQLAEQFGLNVLPVRAALVPLTWQPADKAVFEEISGVALPVTAEANDVVFPEDMLFTHRGLSGPAILQISSFWQPGDELLINLLPQLDLSAFLQEQQQKHPDQELKTALGKVLPKRLVEKLLEIKVINNQPLKALQHKSIANISQTLHHYVFKPNGTEGYRTAEVTLGGVDTNELSSKTMEAKKQPGLYFVGEVMDVTGWLGGYNFQWAWSSGWVAGQYC</sequence>